<sequence length="168" mass="19923">MYKLKYTIMKLLILLLITNITFGYSLEKDINIEIEPVNISYNGYSFLSFFTIKQEKEKSFDNYTFMIVNEAFKSNIFSLAERVDIKNYKTQKPEIFFKALNNCEIHKSLNNIKESKNQKIYFFVKIPEERMLKELDKNKNYLKFEVIYQGTSRNIVFTSPGSNLLLKS</sequence>
<name>A0A2T1NBY6_9FLAO</name>
<evidence type="ECO:0000313" key="2">
    <source>
        <dbReference type="Proteomes" id="UP000238426"/>
    </source>
</evidence>
<evidence type="ECO:0000313" key="1">
    <source>
        <dbReference type="EMBL" id="PSG89942.1"/>
    </source>
</evidence>
<dbReference type="RefSeq" id="WP_106462085.1">
    <property type="nucleotide sequence ID" value="NZ_PXOQ01000007.1"/>
</dbReference>
<accession>A0A2T1NBY6</accession>
<gene>
    <name evidence="1" type="ORF">C7H52_01340</name>
</gene>
<comment type="caution">
    <text evidence="1">The sequence shown here is derived from an EMBL/GenBank/DDBJ whole genome shotgun (WGS) entry which is preliminary data.</text>
</comment>
<dbReference type="EMBL" id="PXOQ01000007">
    <property type="protein sequence ID" value="PSG89942.1"/>
    <property type="molecule type" value="Genomic_DNA"/>
</dbReference>
<protein>
    <submittedName>
        <fullName evidence="1">Uncharacterized protein</fullName>
    </submittedName>
</protein>
<dbReference type="AlphaFoldDB" id="A0A2T1NBY6"/>
<proteinExistence type="predicted"/>
<keyword evidence="2" id="KW-1185">Reference proteome</keyword>
<reference evidence="1 2" key="1">
    <citation type="submission" date="2018-03" db="EMBL/GenBank/DDBJ databases">
        <title>Mesoflavibacter sp. HG37 and Mesoflavibacter sp. HG96 sp.nov., two marine bacteria isolated from seawater of Western Pacific Ocean.</title>
        <authorList>
            <person name="Cheng H."/>
            <person name="Wu Y.-H."/>
            <person name="Guo L.-L."/>
            <person name="Xu X.-W."/>
        </authorList>
    </citation>
    <scope>NUCLEOTIDE SEQUENCE [LARGE SCALE GENOMIC DNA]</scope>
    <source>
        <strain evidence="1 2">KCTC 32269</strain>
    </source>
</reference>
<organism evidence="1 2">
    <name type="scientific">Aurantibacter aestuarii</name>
    <dbReference type="NCBI Taxonomy" id="1266046"/>
    <lineage>
        <taxon>Bacteria</taxon>
        <taxon>Pseudomonadati</taxon>
        <taxon>Bacteroidota</taxon>
        <taxon>Flavobacteriia</taxon>
        <taxon>Flavobacteriales</taxon>
        <taxon>Flavobacteriaceae</taxon>
        <taxon>Aurantibacter</taxon>
    </lineage>
</organism>
<dbReference type="Proteomes" id="UP000238426">
    <property type="component" value="Unassembled WGS sequence"/>
</dbReference>